<reference evidence="1 2" key="1">
    <citation type="journal article" date="2022" name="DNA Res.">
        <title>Chromosomal-level genome assembly of the orchid tree Bauhinia variegata (Leguminosae; Cercidoideae) supports the allotetraploid origin hypothesis of Bauhinia.</title>
        <authorList>
            <person name="Zhong Y."/>
            <person name="Chen Y."/>
            <person name="Zheng D."/>
            <person name="Pang J."/>
            <person name="Liu Y."/>
            <person name="Luo S."/>
            <person name="Meng S."/>
            <person name="Qian L."/>
            <person name="Wei D."/>
            <person name="Dai S."/>
            <person name="Zhou R."/>
        </authorList>
    </citation>
    <scope>NUCLEOTIDE SEQUENCE [LARGE SCALE GENOMIC DNA]</scope>
    <source>
        <strain evidence="1">BV-YZ2020</strain>
    </source>
</reference>
<evidence type="ECO:0000313" key="2">
    <source>
        <dbReference type="Proteomes" id="UP000828941"/>
    </source>
</evidence>
<dbReference type="Proteomes" id="UP000828941">
    <property type="component" value="Chromosome 7"/>
</dbReference>
<name>A0ACB9NCM8_BAUVA</name>
<accession>A0ACB9NCM8</accession>
<protein>
    <submittedName>
        <fullName evidence="1">Uncharacterized protein</fullName>
    </submittedName>
</protein>
<organism evidence="1 2">
    <name type="scientific">Bauhinia variegata</name>
    <name type="common">Purple orchid tree</name>
    <name type="synonym">Phanera variegata</name>
    <dbReference type="NCBI Taxonomy" id="167791"/>
    <lineage>
        <taxon>Eukaryota</taxon>
        <taxon>Viridiplantae</taxon>
        <taxon>Streptophyta</taxon>
        <taxon>Embryophyta</taxon>
        <taxon>Tracheophyta</taxon>
        <taxon>Spermatophyta</taxon>
        <taxon>Magnoliopsida</taxon>
        <taxon>eudicotyledons</taxon>
        <taxon>Gunneridae</taxon>
        <taxon>Pentapetalae</taxon>
        <taxon>rosids</taxon>
        <taxon>fabids</taxon>
        <taxon>Fabales</taxon>
        <taxon>Fabaceae</taxon>
        <taxon>Cercidoideae</taxon>
        <taxon>Cercideae</taxon>
        <taxon>Bauhiniinae</taxon>
        <taxon>Bauhinia</taxon>
    </lineage>
</organism>
<gene>
    <name evidence="1" type="ORF">L6164_018826</name>
</gene>
<sequence>MECRGGMEVIETVYGLFLQLKGNKMKRGRVESRCLNRAVCLRSGTGMGEHNIVSEEQASDMFVKMARNACGVRMRPGDSMLTSNQFSSRLQLILHDKLISTSFSSFFVAQSMQDAQFCREE</sequence>
<comment type="caution">
    <text evidence="1">The sequence shown here is derived from an EMBL/GenBank/DDBJ whole genome shotgun (WGS) entry which is preliminary data.</text>
</comment>
<dbReference type="EMBL" id="CM039432">
    <property type="protein sequence ID" value="KAI4334094.1"/>
    <property type="molecule type" value="Genomic_DNA"/>
</dbReference>
<keyword evidence="2" id="KW-1185">Reference proteome</keyword>
<evidence type="ECO:0000313" key="1">
    <source>
        <dbReference type="EMBL" id="KAI4334094.1"/>
    </source>
</evidence>
<proteinExistence type="predicted"/>